<dbReference type="AlphaFoldDB" id="A0A4Q7L684"/>
<sequence length="109" mass="12479">MATVMAVEEPLPEQPHKHLELADRWHSLLAIHQRMLDQEVSDQAREWMADHLMVLALNEDIERAHARGDTDIAAELMVAVQPYLQRANESVGRYITVRPGPEDHPEQDP</sequence>
<gene>
    <name evidence="1" type="ORF">EV193_101235</name>
</gene>
<protein>
    <submittedName>
        <fullName evidence="1">Uncharacterized protein</fullName>
    </submittedName>
</protein>
<proteinExistence type="predicted"/>
<name>A0A4Q7L684_9PSEU</name>
<dbReference type="EMBL" id="SGWQ01000001">
    <property type="protein sequence ID" value="RZS44360.1"/>
    <property type="molecule type" value="Genomic_DNA"/>
</dbReference>
<evidence type="ECO:0000313" key="2">
    <source>
        <dbReference type="Proteomes" id="UP000294257"/>
    </source>
</evidence>
<reference evidence="1 2" key="1">
    <citation type="submission" date="2019-02" db="EMBL/GenBank/DDBJ databases">
        <title>Genomic Encyclopedia of Type Strains, Phase IV (KMG-IV): sequencing the most valuable type-strain genomes for metagenomic binning, comparative biology and taxonomic classification.</title>
        <authorList>
            <person name="Goeker M."/>
        </authorList>
    </citation>
    <scope>NUCLEOTIDE SEQUENCE [LARGE SCALE GENOMIC DNA]</scope>
    <source>
        <strain evidence="1 2">DSM 101727</strain>
    </source>
</reference>
<dbReference type="Proteomes" id="UP000294257">
    <property type="component" value="Unassembled WGS sequence"/>
</dbReference>
<organism evidence="1 2">
    <name type="scientific">Herbihabitans rhizosphaerae</name>
    <dbReference type="NCBI Taxonomy" id="1872711"/>
    <lineage>
        <taxon>Bacteria</taxon>
        <taxon>Bacillati</taxon>
        <taxon>Actinomycetota</taxon>
        <taxon>Actinomycetes</taxon>
        <taxon>Pseudonocardiales</taxon>
        <taxon>Pseudonocardiaceae</taxon>
        <taxon>Herbihabitans</taxon>
    </lineage>
</organism>
<accession>A0A4Q7L684</accession>
<evidence type="ECO:0000313" key="1">
    <source>
        <dbReference type="EMBL" id="RZS44360.1"/>
    </source>
</evidence>
<keyword evidence="2" id="KW-1185">Reference proteome</keyword>
<comment type="caution">
    <text evidence="1">The sequence shown here is derived from an EMBL/GenBank/DDBJ whole genome shotgun (WGS) entry which is preliminary data.</text>
</comment>